<proteinExistence type="predicted"/>
<dbReference type="AlphaFoldDB" id="I3C5W0"/>
<dbReference type="Gene3D" id="2.60.120.1130">
    <property type="match status" value="1"/>
</dbReference>
<dbReference type="eggNOG" id="COG1305">
    <property type="taxonomic scope" value="Bacteria"/>
</dbReference>
<reference evidence="2 3" key="1">
    <citation type="submission" date="2012-02" db="EMBL/GenBank/DDBJ databases">
        <title>Improved High-Quality Draft genome of Joostella marina DSM 19592.</title>
        <authorList>
            <consortium name="US DOE Joint Genome Institute (JGI-PGF)"/>
            <person name="Lucas S."/>
            <person name="Copeland A."/>
            <person name="Lapidus A."/>
            <person name="Bruce D."/>
            <person name="Goodwin L."/>
            <person name="Pitluck S."/>
            <person name="Peters L."/>
            <person name="Chertkov O."/>
            <person name="Ovchinnikova G."/>
            <person name="Kyrpides N."/>
            <person name="Mavromatis K."/>
            <person name="Detter J.C."/>
            <person name="Han C."/>
            <person name="Land M."/>
            <person name="Hauser L."/>
            <person name="Markowitz V."/>
            <person name="Cheng J.-F."/>
            <person name="Hugenholtz P."/>
            <person name="Woyke T."/>
            <person name="Wu D."/>
            <person name="Tindall B."/>
            <person name="Brambilla E."/>
            <person name="Klenk H.-P."/>
            <person name="Eisen J.A."/>
        </authorList>
    </citation>
    <scope>NUCLEOTIDE SEQUENCE [LARGE SCALE GENOMIC DNA]</scope>
    <source>
        <strain evidence="2 3">DSM 19592</strain>
    </source>
</reference>
<protein>
    <recommendedName>
        <fullName evidence="1">DUF3857 domain-containing protein</fullName>
    </recommendedName>
</protein>
<keyword evidence="3" id="KW-1185">Reference proteome</keyword>
<dbReference type="EMBL" id="JH651379">
    <property type="protein sequence ID" value="EIJ39003.1"/>
    <property type="molecule type" value="Genomic_DNA"/>
</dbReference>
<dbReference type="Pfam" id="PF12969">
    <property type="entry name" value="DUF3857"/>
    <property type="match status" value="1"/>
</dbReference>
<dbReference type="Gene3D" id="3.10.620.30">
    <property type="match status" value="1"/>
</dbReference>
<accession>I3C5W0</accession>
<dbReference type="Proteomes" id="UP000004690">
    <property type="component" value="Unassembled WGS sequence"/>
</dbReference>
<feature type="domain" description="DUF3857" evidence="1">
    <location>
        <begin position="68"/>
        <end position="188"/>
    </location>
</feature>
<sequence>MTKTYYLLLLLLLTLNGIFAQDYEFGKISEEELALKNHKLDSSAVASVLYEKQNSTIEYKDGLGFVLVTYIQKRVKIFDEKGFGYGVAKVYLYTGGTDEENLSSLRGYTYNLEDGKIKESKLSRDAIFKNDESRYWKSQTFTFPDIKEGSIIEYKYTITSPYVSNIQTVNIQKEVPVDFIEATYEFPEYYYFKPVVKGYLDIGLKTSSGSESVNYMNKQRSGGTSAYDQVRTSYQSGKIDYLVNISSISLTDIPSMKDEPFVNNIDNYRASLDYELSYIKYPNSSIESYSTTWEDVTKKIYEDPDFGTELKKTGYFEDEIDQLINQTSNVKDKMALVFEFVKNKMSWNGVYGYTCNDGVRNAYKDNTGNVAEINLMFTAMLQYSGIEAYPVLVSTRSNGIPLFPTREGFNYVITAAVVGEDVILLDATSKYSKPNLLPTRALNWNGRLIKKGGESLKVDLAPHTISNEMVFMNVELNDDGSVKGKVRGQYLDYNAYNYRVKNDQKSKDDLIKSIEDRYLGVEIDEYEVKNQYDVNKPLIEQYSFYKENAYDQIADKIYVSPLFFFTQLENPFKLEKREFPIDFSYPHKEKYAINIAIPEGYKVESLPESTKLVLPDGIGSFSYMAGTSTGNLQLSVELEISSAIVPSLYYDSIKQYFSKIIEKESEKVVLSQS</sequence>
<dbReference type="RefSeq" id="WP_008612351.1">
    <property type="nucleotide sequence ID" value="NZ_JH651379.1"/>
</dbReference>
<name>I3C5W0_9FLAO</name>
<dbReference type="HOGENOM" id="CLU_026364_0_0_10"/>
<dbReference type="Gene3D" id="2.60.40.3140">
    <property type="match status" value="1"/>
</dbReference>
<organism evidence="2 3">
    <name type="scientific">Galbibacter orientalis DSM 19592</name>
    <dbReference type="NCBI Taxonomy" id="926559"/>
    <lineage>
        <taxon>Bacteria</taxon>
        <taxon>Pseudomonadati</taxon>
        <taxon>Bacteroidota</taxon>
        <taxon>Flavobacteriia</taxon>
        <taxon>Flavobacteriales</taxon>
        <taxon>Flavobacteriaceae</taxon>
        <taxon>Galbibacter</taxon>
    </lineage>
</organism>
<dbReference type="InterPro" id="IPR024618">
    <property type="entry name" value="DUF3857"/>
</dbReference>
<evidence type="ECO:0000313" key="3">
    <source>
        <dbReference type="Proteomes" id="UP000004690"/>
    </source>
</evidence>
<dbReference type="OrthoDB" id="98874at2"/>
<gene>
    <name evidence="2" type="ORF">JoomaDRAFT_2005</name>
</gene>
<evidence type="ECO:0000313" key="2">
    <source>
        <dbReference type="EMBL" id="EIJ39003.1"/>
    </source>
</evidence>
<evidence type="ECO:0000259" key="1">
    <source>
        <dbReference type="Pfam" id="PF12969"/>
    </source>
</evidence>
<dbReference type="STRING" id="926559.JoomaDRAFT_2005"/>